<reference evidence="1 2" key="1">
    <citation type="submission" date="2019-01" db="EMBL/GenBank/DDBJ databases">
        <title>Sphingomonas mucosissima sp. nov. and Sphingomonas desiccabilis sp. nov., from biological soil crusts in the Colorado Plateau, USA.</title>
        <authorList>
            <person name="Zhu D."/>
        </authorList>
    </citation>
    <scope>NUCLEOTIDE SEQUENCE [LARGE SCALE GENOMIC DNA]</scope>
    <source>
        <strain evidence="1 2">CP1D</strain>
    </source>
</reference>
<dbReference type="Pfam" id="PF14014">
    <property type="entry name" value="DUF4230"/>
    <property type="match status" value="1"/>
</dbReference>
<protein>
    <submittedName>
        <fullName evidence="1">DUF4230 domain-containing protein</fullName>
    </submittedName>
</protein>
<dbReference type="OrthoDB" id="7558887at2"/>
<sequence>MATQLRPGIVRTLVALLIGAAVTLGAVLVYQRYTEDYVVTQEEDGTAVTRLITARLSGASSLKVAELSGTLQSTATDVRGYGVLKSNQVIKVPFSVDYFVDVSRIGAGDIQWSEASRTLIVDAPDVTVAKPNVDESQRTMVRTQGVFVTRAAGENLARRTSQAAQSKAGAEARSPERMAQAREKARAALARLLGAPLESMGYGDARVLVTFPNERRSKDPERWDVTAPIDEVLANRR</sequence>
<proteinExistence type="predicted"/>
<gene>
    <name evidence="1" type="ORF">EO081_16335</name>
</gene>
<dbReference type="EMBL" id="SDPT01000004">
    <property type="protein sequence ID" value="RXZ29908.1"/>
    <property type="molecule type" value="Genomic_DNA"/>
</dbReference>
<name>A0A4Q2IKY0_9SPHN</name>
<comment type="caution">
    <text evidence="1">The sequence shown here is derived from an EMBL/GenBank/DDBJ whole genome shotgun (WGS) entry which is preliminary data.</text>
</comment>
<dbReference type="AlphaFoldDB" id="A0A4Q2IKY0"/>
<dbReference type="Proteomes" id="UP000292347">
    <property type="component" value="Unassembled WGS sequence"/>
</dbReference>
<dbReference type="RefSeq" id="WP_129343496.1">
    <property type="nucleotide sequence ID" value="NZ_JACIDD010000004.1"/>
</dbReference>
<keyword evidence="2" id="KW-1185">Reference proteome</keyword>
<organism evidence="1 2">
    <name type="scientific">Sphingomonas desiccabilis</name>
    <dbReference type="NCBI Taxonomy" id="429134"/>
    <lineage>
        <taxon>Bacteria</taxon>
        <taxon>Pseudomonadati</taxon>
        <taxon>Pseudomonadota</taxon>
        <taxon>Alphaproteobacteria</taxon>
        <taxon>Sphingomonadales</taxon>
        <taxon>Sphingomonadaceae</taxon>
        <taxon>Sphingomonas</taxon>
    </lineage>
</organism>
<evidence type="ECO:0000313" key="2">
    <source>
        <dbReference type="Proteomes" id="UP000292347"/>
    </source>
</evidence>
<accession>A0A4Q2IKY0</accession>
<dbReference type="InterPro" id="IPR025324">
    <property type="entry name" value="DUF4230"/>
</dbReference>
<evidence type="ECO:0000313" key="1">
    <source>
        <dbReference type="EMBL" id="RXZ29908.1"/>
    </source>
</evidence>